<dbReference type="AlphaFoldDB" id="A0A1V1P658"/>
<dbReference type="Proteomes" id="UP000189670">
    <property type="component" value="Unassembled WGS sequence"/>
</dbReference>
<dbReference type="InterPro" id="IPR042095">
    <property type="entry name" value="SUMF_sf"/>
</dbReference>
<dbReference type="EMBL" id="ATBP01000445">
    <property type="protein sequence ID" value="ETR70311.1"/>
    <property type="molecule type" value="Genomic_DNA"/>
</dbReference>
<dbReference type="PANTHER" id="PTHR23150:SF19">
    <property type="entry name" value="FORMYLGLYCINE-GENERATING ENZYME"/>
    <property type="match status" value="1"/>
</dbReference>
<dbReference type="SUPFAM" id="SSF56436">
    <property type="entry name" value="C-type lectin-like"/>
    <property type="match status" value="2"/>
</dbReference>
<dbReference type="InterPro" id="IPR016187">
    <property type="entry name" value="CTDL_fold"/>
</dbReference>
<dbReference type="Pfam" id="PF03781">
    <property type="entry name" value="FGE-sulfatase"/>
    <property type="match status" value="2"/>
</dbReference>
<sequence>MSPYGVNDLVGNAEEWTDTKSSSSDNYYEIVGGSWNRQCEIFGLNFSRFISAEPSHKSKFLGFRCVSDNSHENMVKIPGGIFNSGGEKGFTLDILRKFSLLDKTIVQLISSQPEIVILNAYYIDKKEVSNSEYMEFLQIVKNKTKEIQQHFHPQAPSDKDYTPQYLYNQKYNKPDQPVIGVDWYDAYAYCSWKGKRLPTREEWENAAKGTHNNFYPWGNKYNEKYFQSDEKGAPDLRGLNNNDQSSYGVFDMASNVSEWTYDHSMNETQAIYGSSYKKGKLHEVYSVTFMHVIESKDYYSDETGFRCALTINEKN</sequence>
<organism evidence="2 3">
    <name type="scientific">Candidatus Magnetoglobus multicellularis str. Araruama</name>
    <dbReference type="NCBI Taxonomy" id="890399"/>
    <lineage>
        <taxon>Bacteria</taxon>
        <taxon>Pseudomonadati</taxon>
        <taxon>Thermodesulfobacteriota</taxon>
        <taxon>Desulfobacteria</taxon>
        <taxon>Desulfobacterales</taxon>
        <taxon>Desulfobacteraceae</taxon>
        <taxon>Candidatus Magnetoglobus</taxon>
    </lineage>
</organism>
<evidence type="ECO:0000313" key="2">
    <source>
        <dbReference type="EMBL" id="ETR70311.1"/>
    </source>
</evidence>
<accession>A0A1V1P658</accession>
<evidence type="ECO:0000313" key="3">
    <source>
        <dbReference type="Proteomes" id="UP000189670"/>
    </source>
</evidence>
<feature type="domain" description="Sulfatase-modifying factor enzyme-like" evidence="1">
    <location>
        <begin position="72"/>
        <end position="308"/>
    </location>
</feature>
<dbReference type="InterPro" id="IPR051043">
    <property type="entry name" value="Sulfatase_Mod_Factor_Kinase"/>
</dbReference>
<evidence type="ECO:0000259" key="1">
    <source>
        <dbReference type="Pfam" id="PF03781"/>
    </source>
</evidence>
<dbReference type="PANTHER" id="PTHR23150">
    <property type="entry name" value="SULFATASE MODIFYING FACTOR 1, 2"/>
    <property type="match status" value="1"/>
</dbReference>
<dbReference type="Gene3D" id="3.90.1580.10">
    <property type="entry name" value="paralog of FGE (formylglycine-generating enzyme)"/>
    <property type="match status" value="2"/>
</dbReference>
<reference evidence="3" key="1">
    <citation type="submission" date="2012-11" db="EMBL/GenBank/DDBJ databases">
        <authorList>
            <person name="Lucero-Rivera Y.E."/>
            <person name="Tovar-Ramirez D."/>
        </authorList>
    </citation>
    <scope>NUCLEOTIDE SEQUENCE [LARGE SCALE GENOMIC DNA]</scope>
    <source>
        <strain evidence="3">Araruama</strain>
    </source>
</reference>
<proteinExistence type="predicted"/>
<gene>
    <name evidence="2" type="ORF">OMM_03334</name>
</gene>
<feature type="domain" description="Sulfatase-modifying factor enzyme-like" evidence="1">
    <location>
        <begin position="2"/>
        <end position="66"/>
    </location>
</feature>
<dbReference type="InterPro" id="IPR005532">
    <property type="entry name" value="SUMF_dom"/>
</dbReference>
<name>A0A1V1P658_9BACT</name>
<protein>
    <recommendedName>
        <fullName evidence="1">Sulfatase-modifying factor enzyme-like domain-containing protein</fullName>
    </recommendedName>
</protein>
<comment type="caution">
    <text evidence="2">The sequence shown here is derived from an EMBL/GenBank/DDBJ whole genome shotgun (WGS) entry which is preliminary data.</text>
</comment>
<dbReference type="GO" id="GO:0120147">
    <property type="term" value="F:formylglycine-generating oxidase activity"/>
    <property type="evidence" value="ECO:0007669"/>
    <property type="project" value="TreeGrafter"/>
</dbReference>